<protein>
    <submittedName>
        <fullName evidence="1">Uncharacterized protein</fullName>
    </submittedName>
</protein>
<organism evidence="1">
    <name type="scientific">marine sediment metagenome</name>
    <dbReference type="NCBI Taxonomy" id="412755"/>
    <lineage>
        <taxon>unclassified sequences</taxon>
        <taxon>metagenomes</taxon>
        <taxon>ecological metagenomes</taxon>
    </lineage>
</organism>
<dbReference type="EMBL" id="BARU01012000">
    <property type="protein sequence ID" value="GAH35834.1"/>
    <property type="molecule type" value="Genomic_DNA"/>
</dbReference>
<comment type="caution">
    <text evidence="1">The sequence shown here is derived from an EMBL/GenBank/DDBJ whole genome shotgun (WGS) entry which is preliminary data.</text>
</comment>
<reference evidence="1" key="1">
    <citation type="journal article" date="2014" name="Front. Microbiol.">
        <title>High frequency of phylogenetically diverse reductive dehalogenase-homologous genes in deep subseafloor sedimentary metagenomes.</title>
        <authorList>
            <person name="Kawai M."/>
            <person name="Futagami T."/>
            <person name="Toyoda A."/>
            <person name="Takaki Y."/>
            <person name="Nishi S."/>
            <person name="Hori S."/>
            <person name="Arai W."/>
            <person name="Tsubouchi T."/>
            <person name="Morono Y."/>
            <person name="Uchiyama I."/>
            <person name="Ito T."/>
            <person name="Fujiyama A."/>
            <person name="Inagaki F."/>
            <person name="Takami H."/>
        </authorList>
    </citation>
    <scope>NUCLEOTIDE SEQUENCE</scope>
    <source>
        <strain evidence="1">Expedition CK06-06</strain>
    </source>
</reference>
<proteinExistence type="predicted"/>
<gene>
    <name evidence="1" type="ORF">S03H2_22321</name>
</gene>
<accession>X1G2L3</accession>
<name>X1G2L3_9ZZZZ</name>
<dbReference type="AlphaFoldDB" id="X1G2L3"/>
<evidence type="ECO:0000313" key="1">
    <source>
        <dbReference type="EMBL" id="GAH35834.1"/>
    </source>
</evidence>
<sequence>MIWSEEEVKDIIRDLKEFNNFRWIAMEALLEAMLKEFKERRLRK</sequence>